<dbReference type="SMR" id="G5A5D4"/>
<feature type="compositionally biased region" description="Polar residues" evidence="2">
    <location>
        <begin position="262"/>
        <end position="274"/>
    </location>
</feature>
<dbReference type="RefSeq" id="XP_009535951.1">
    <property type="nucleotide sequence ID" value="XM_009537656.1"/>
</dbReference>
<proteinExistence type="predicted"/>
<feature type="coiled-coil region" evidence="1">
    <location>
        <begin position="100"/>
        <end position="190"/>
    </location>
</feature>
<name>G5A5D4_PHYSP</name>
<feature type="compositionally biased region" description="Polar residues" evidence="2">
    <location>
        <begin position="1"/>
        <end position="13"/>
    </location>
</feature>
<keyword evidence="1" id="KW-0175">Coiled coil</keyword>
<reference evidence="3 4" key="1">
    <citation type="journal article" date="2006" name="Science">
        <title>Phytophthora genome sequences uncover evolutionary origins and mechanisms of pathogenesis.</title>
        <authorList>
            <person name="Tyler B.M."/>
            <person name="Tripathy S."/>
            <person name="Zhang X."/>
            <person name="Dehal P."/>
            <person name="Jiang R.H."/>
            <person name="Aerts A."/>
            <person name="Arredondo F.D."/>
            <person name="Baxter L."/>
            <person name="Bensasson D."/>
            <person name="Beynon J.L."/>
            <person name="Chapman J."/>
            <person name="Damasceno C.M."/>
            <person name="Dorrance A.E."/>
            <person name="Dou D."/>
            <person name="Dickerman A.W."/>
            <person name="Dubchak I.L."/>
            <person name="Garbelotto M."/>
            <person name="Gijzen M."/>
            <person name="Gordon S.G."/>
            <person name="Govers F."/>
            <person name="Grunwald N.J."/>
            <person name="Huang W."/>
            <person name="Ivors K.L."/>
            <person name="Jones R.W."/>
            <person name="Kamoun S."/>
            <person name="Krampis K."/>
            <person name="Lamour K.H."/>
            <person name="Lee M.K."/>
            <person name="McDonald W.H."/>
            <person name="Medina M."/>
            <person name="Meijer H.J."/>
            <person name="Nordberg E.K."/>
            <person name="Maclean D.J."/>
            <person name="Ospina-Giraldo M.D."/>
            <person name="Morris P.F."/>
            <person name="Phuntumart V."/>
            <person name="Putnam N.H."/>
            <person name="Rash S."/>
            <person name="Rose J.K."/>
            <person name="Sakihama Y."/>
            <person name="Salamov A.A."/>
            <person name="Savidor A."/>
            <person name="Scheuring C.F."/>
            <person name="Smith B.M."/>
            <person name="Sobral B.W."/>
            <person name="Terry A."/>
            <person name="Torto-Alalibo T.A."/>
            <person name="Win J."/>
            <person name="Xu Z."/>
            <person name="Zhang H."/>
            <person name="Grigoriev I.V."/>
            <person name="Rokhsar D.S."/>
            <person name="Boore J.L."/>
        </authorList>
    </citation>
    <scope>NUCLEOTIDE SEQUENCE [LARGE SCALE GENOMIC DNA]</scope>
    <source>
        <strain evidence="3 4">P6497</strain>
    </source>
</reference>
<organism evidence="3 4">
    <name type="scientific">Phytophthora sojae (strain P6497)</name>
    <name type="common">Soybean stem and root rot agent</name>
    <name type="synonym">Phytophthora megasperma f. sp. glycines</name>
    <dbReference type="NCBI Taxonomy" id="1094619"/>
    <lineage>
        <taxon>Eukaryota</taxon>
        <taxon>Sar</taxon>
        <taxon>Stramenopiles</taxon>
        <taxon>Oomycota</taxon>
        <taxon>Peronosporomycetes</taxon>
        <taxon>Peronosporales</taxon>
        <taxon>Peronosporaceae</taxon>
        <taxon>Phytophthora</taxon>
    </lineage>
</organism>
<sequence length="274" mass="30242">MPTPTLNLGSITGSSSVSILDRSLSSSSLRTSPSPGRMRQKSFGRQPARVAAAPVSPTRPPSIVTRSEDLSSVALSNDDGEVTLGVHQEMASDLPTAEDDVDHEEEKGKLRAEIEDLQQELRDLRDASEKNDETWQRDNARLKEQLKAASAREATQEEQLRARDDQLAICRQELRELQEHQLKLEQDQRTPPVPLPVEDAGNSGLGRERDLLKLVVKLCRRLSPASRANSPPKSTDVGHTESLHELLFGASRSPRPPSPTSIRFNSMGSRTPHK</sequence>
<gene>
    <name evidence="3" type="ORF">PHYSODRAFT_318955</name>
</gene>
<dbReference type="OMA" id="DEVWQRD"/>
<feature type="compositionally biased region" description="Low complexity" evidence="2">
    <location>
        <begin position="14"/>
        <end position="34"/>
    </location>
</feature>
<protein>
    <submittedName>
        <fullName evidence="3">Uncharacterized protein</fullName>
    </submittedName>
</protein>
<keyword evidence="4" id="KW-1185">Reference proteome</keyword>
<feature type="region of interest" description="Disordered" evidence="2">
    <location>
        <begin position="225"/>
        <end position="274"/>
    </location>
</feature>
<evidence type="ECO:0000313" key="4">
    <source>
        <dbReference type="Proteomes" id="UP000002640"/>
    </source>
</evidence>
<evidence type="ECO:0000256" key="1">
    <source>
        <dbReference type="SAM" id="Coils"/>
    </source>
</evidence>
<accession>G5A5D4</accession>
<dbReference type="Proteomes" id="UP000002640">
    <property type="component" value="Unassembled WGS sequence"/>
</dbReference>
<dbReference type="KEGG" id="psoj:PHYSODRAFT_318955"/>
<evidence type="ECO:0000313" key="3">
    <source>
        <dbReference type="EMBL" id="EGZ09318.1"/>
    </source>
</evidence>
<evidence type="ECO:0000256" key="2">
    <source>
        <dbReference type="SAM" id="MobiDB-lite"/>
    </source>
</evidence>
<dbReference type="EMBL" id="JH159160">
    <property type="protein sequence ID" value="EGZ09318.1"/>
    <property type="molecule type" value="Genomic_DNA"/>
</dbReference>
<dbReference type="InParanoid" id="G5A5D4"/>
<dbReference type="AlphaFoldDB" id="G5A5D4"/>
<feature type="region of interest" description="Disordered" evidence="2">
    <location>
        <begin position="1"/>
        <end position="72"/>
    </location>
</feature>
<dbReference type="GeneID" id="20644274"/>